<dbReference type="PANTHER" id="PTHR46060:SF1">
    <property type="entry name" value="MARINER MOS1 TRANSPOSASE-LIKE PROTEIN"/>
    <property type="match status" value="1"/>
</dbReference>
<organism evidence="2 3">
    <name type="scientific">Hydra vulgaris</name>
    <name type="common">Hydra</name>
    <name type="synonym">Hydra attenuata</name>
    <dbReference type="NCBI Taxonomy" id="6087"/>
    <lineage>
        <taxon>Eukaryota</taxon>
        <taxon>Metazoa</taxon>
        <taxon>Cnidaria</taxon>
        <taxon>Hydrozoa</taxon>
        <taxon>Hydroidolina</taxon>
        <taxon>Anthoathecata</taxon>
        <taxon>Aplanulata</taxon>
        <taxon>Hydridae</taxon>
        <taxon>Hydra</taxon>
    </lineage>
</organism>
<reference evidence="3" key="1">
    <citation type="submission" date="2025-08" db="UniProtKB">
        <authorList>
            <consortium name="RefSeq"/>
        </authorList>
    </citation>
    <scope>IDENTIFICATION</scope>
</reference>
<evidence type="ECO:0000313" key="2">
    <source>
        <dbReference type="Proteomes" id="UP001652625"/>
    </source>
</evidence>
<proteinExistence type="predicted"/>
<dbReference type="Proteomes" id="UP001652625">
    <property type="component" value="Chromosome 03"/>
</dbReference>
<evidence type="ECO:0000313" key="3">
    <source>
        <dbReference type="RefSeq" id="XP_065650399.1"/>
    </source>
</evidence>
<protein>
    <submittedName>
        <fullName evidence="3">Protein GVQW3-like</fullName>
    </submittedName>
</protein>
<gene>
    <name evidence="3" type="primary">LOC136078550</name>
</gene>
<feature type="domain" description="Mos1 transposase HTH" evidence="1">
    <location>
        <begin position="4"/>
        <end position="48"/>
    </location>
</feature>
<name>A0ABM4BMT2_HYDVU</name>
<evidence type="ECO:0000259" key="1">
    <source>
        <dbReference type="Pfam" id="PF17906"/>
    </source>
</evidence>
<accession>A0ABM4BMT2</accession>
<dbReference type="PANTHER" id="PTHR46060">
    <property type="entry name" value="MARINER MOS1 TRANSPOSASE-LIKE PROTEIN"/>
    <property type="match status" value="1"/>
</dbReference>
<dbReference type="Pfam" id="PF17906">
    <property type="entry name" value="HTH_48"/>
    <property type="match status" value="1"/>
</dbReference>
<dbReference type="InterPro" id="IPR052709">
    <property type="entry name" value="Transposase-MT_Hybrid"/>
</dbReference>
<dbReference type="RefSeq" id="XP_065650399.1">
    <property type="nucleotide sequence ID" value="XM_065794327.1"/>
</dbReference>
<sequence length="150" mass="17746">MERRANIKFYVKLEKKFAETYELMKKVYGDDCMSRTQVYTWFIRFKNGREDSNDDLRPCCQEASNRAELVEKVREIIGIDANFTTRMLAKEINTSKNTIWRILSQDLGKRKVCARFVPHELNDDQKSLVWSIAKTLLKLLKTIQTFLIRS</sequence>
<dbReference type="InterPro" id="IPR041426">
    <property type="entry name" value="Mos1_HTH"/>
</dbReference>
<keyword evidence="2" id="KW-1185">Reference proteome</keyword>
<dbReference type="Gene3D" id="1.10.10.1450">
    <property type="match status" value="1"/>
</dbReference>
<dbReference type="GeneID" id="136078550"/>